<evidence type="ECO:0000313" key="1">
    <source>
        <dbReference type="EMBL" id="RDZ07697.1"/>
    </source>
</evidence>
<name>A0A3D8WUF7_PRIMG</name>
<evidence type="ECO:0000313" key="2">
    <source>
        <dbReference type="Proteomes" id="UP000256519"/>
    </source>
</evidence>
<dbReference type="Proteomes" id="UP000256519">
    <property type="component" value="Unassembled WGS sequence"/>
</dbReference>
<comment type="caution">
    <text evidence="1">The sequence shown here is derived from an EMBL/GenBank/DDBJ whole genome shotgun (WGS) entry which is preliminary data.</text>
</comment>
<dbReference type="EMBL" id="PQWM01000053">
    <property type="protein sequence ID" value="RDZ07697.1"/>
    <property type="molecule type" value="Genomic_DNA"/>
</dbReference>
<dbReference type="AlphaFoldDB" id="A0A3D8WUF7"/>
<proteinExistence type="predicted"/>
<reference evidence="1 2" key="1">
    <citation type="journal article" date="2018" name="Appl. Environ. Microbiol.">
        <title>Antimicrobial susceptibility testing and tentative epidemiological cut-off values of five Bacillus species relevant for use as animal feed additives or for plant protection.</title>
        <authorList>
            <person name="Agerso Y."/>
            <person name="Stuer-Lauridsen B."/>
            <person name="Bjerre K."/>
            <person name="Jensen M.G."/>
            <person name="Johansen E."/>
            <person name="Bennedsen M."/>
            <person name="Brockmann E."/>
            <person name="Nielsen B."/>
        </authorList>
    </citation>
    <scope>NUCLEOTIDE SEQUENCE [LARGE SCALE GENOMIC DNA]</scope>
    <source>
        <strain evidence="1 2">CHCC20162</strain>
    </source>
</reference>
<accession>A0A3D8WUF7</accession>
<sequence length="169" mass="20012">MYNQRQAKNQRHSFVVGVEYRYEDLFVEVELGTFCTTPLHAQRIANSINSIILLKNHMVIIFKNAKSITISDNFLKHEYQFRICTKPTMGLLKLSAFTHQEREDFTQNQSYIVNEENKKEVNWNLQTAFQYLQDRYDAQDRTHFSFCQSSFYAIPVSAQKQKEIQHETS</sequence>
<gene>
    <name evidence="1" type="ORF">C3744_27465</name>
</gene>
<organism evidence="1 2">
    <name type="scientific">Priestia megaterium</name>
    <name type="common">Bacillus megaterium</name>
    <dbReference type="NCBI Taxonomy" id="1404"/>
    <lineage>
        <taxon>Bacteria</taxon>
        <taxon>Bacillati</taxon>
        <taxon>Bacillota</taxon>
        <taxon>Bacilli</taxon>
        <taxon>Bacillales</taxon>
        <taxon>Bacillaceae</taxon>
        <taxon>Priestia</taxon>
    </lineage>
</organism>
<protein>
    <submittedName>
        <fullName evidence="1">Uncharacterized protein</fullName>
    </submittedName>
</protein>
<dbReference type="RefSeq" id="WP_116078359.1">
    <property type="nucleotide sequence ID" value="NZ_CP187639.1"/>
</dbReference>